<name>A0A2M7VLL3_9BACT</name>
<sequence>FDTLTSSKSKTHKYIFNPDLKKDGYLPKITIKNLQGHTDWYTENVEIEGSVSKMLYGTNYYGNDENDYEPLIQRLLEMLNSIFNGSPITRWQLEQSHLRTIAFVFNFILPNNFGSLPEFIKKVSLLDVGKNYKKVRNDIYFETETGYCVRFYNKQISIKIYDKTAELINNPKKTQKEEELVAKIKQGLLPSNIIRIEITLQNRTSLKKYFASKTDGDTKRERCLKEAFNNKLCQSILLGFFDKLVSEVNVQALDTPLCPIDDCFKTIKEAGMYPYDACAWLGRSLATQQAGSLHLKLINDDYFSRQDRSRNDKRFKKILNLHPLPFFTLRKVFEECRGQLSEFKVMKPKGYS</sequence>
<reference evidence="3" key="1">
    <citation type="submission" date="2017-09" db="EMBL/GenBank/DDBJ databases">
        <title>Depth-based differentiation of microbial function through sediment-hosted aquifers and enrichment of novel symbionts in the deep terrestrial subsurface.</title>
        <authorList>
            <person name="Probst A.J."/>
            <person name="Ladd B."/>
            <person name="Jarett J.K."/>
            <person name="Geller-Mcgrath D.E."/>
            <person name="Sieber C.M.K."/>
            <person name="Emerson J.B."/>
            <person name="Anantharaman K."/>
            <person name="Thomas B.C."/>
            <person name="Malmstrom R."/>
            <person name="Stieglmeier M."/>
            <person name="Klingl A."/>
            <person name="Woyke T."/>
            <person name="Ryan C.M."/>
            <person name="Banfield J.F."/>
        </authorList>
    </citation>
    <scope>NUCLEOTIDE SEQUENCE [LARGE SCALE GENOMIC DNA]</scope>
</reference>
<proteinExistence type="predicted"/>
<dbReference type="EMBL" id="PFPS01000011">
    <property type="protein sequence ID" value="PJA02539.1"/>
    <property type="molecule type" value="Genomic_DNA"/>
</dbReference>
<feature type="non-terminal residue" evidence="2">
    <location>
        <position position="1"/>
    </location>
</feature>
<dbReference type="AlphaFoldDB" id="A0A2M7VLL3"/>
<accession>A0A2M7VLL3</accession>
<dbReference type="GO" id="GO:0006260">
    <property type="term" value="P:DNA replication"/>
    <property type="evidence" value="ECO:0007669"/>
    <property type="project" value="InterPro"/>
</dbReference>
<dbReference type="Proteomes" id="UP000231469">
    <property type="component" value="Unassembled WGS sequence"/>
</dbReference>
<comment type="caution">
    <text evidence="2">The sequence shown here is derived from an EMBL/GenBank/DDBJ whole genome shotgun (WGS) entry which is preliminary data.</text>
</comment>
<evidence type="ECO:0000313" key="3">
    <source>
        <dbReference type="Proteomes" id="UP000231469"/>
    </source>
</evidence>
<evidence type="ECO:0000313" key="2">
    <source>
        <dbReference type="EMBL" id="PJA02539.1"/>
    </source>
</evidence>
<dbReference type="InterPro" id="IPR022686">
    <property type="entry name" value="G2P_N"/>
</dbReference>
<protein>
    <recommendedName>
        <fullName evidence="1">Replication-associated protein G2P N-terminal domain-containing protein</fullName>
    </recommendedName>
</protein>
<dbReference type="Pfam" id="PF05144">
    <property type="entry name" value="Phage_CRI"/>
    <property type="match status" value="1"/>
</dbReference>
<evidence type="ECO:0000259" key="1">
    <source>
        <dbReference type="Pfam" id="PF05144"/>
    </source>
</evidence>
<gene>
    <name evidence="2" type="ORF">COX73_00205</name>
</gene>
<feature type="domain" description="Replication-associated protein G2P N-terminal" evidence="1">
    <location>
        <begin position="27"/>
        <end position="204"/>
    </location>
</feature>
<organism evidence="2 3">
    <name type="scientific">bacterium (Candidatus Gribaldobacteria) CG_4_10_14_0_2_um_filter_36_18</name>
    <dbReference type="NCBI Taxonomy" id="2014264"/>
    <lineage>
        <taxon>Bacteria</taxon>
        <taxon>Candidatus Gribaldobacteria</taxon>
    </lineage>
</organism>